<dbReference type="Pfam" id="PF20684">
    <property type="entry name" value="Fung_rhodopsin"/>
    <property type="match status" value="1"/>
</dbReference>
<evidence type="ECO:0000256" key="5">
    <source>
        <dbReference type="ARBA" id="ARBA00038359"/>
    </source>
</evidence>
<dbReference type="EMBL" id="JAGPYM010000031">
    <property type="protein sequence ID" value="KAH6877135.1"/>
    <property type="molecule type" value="Genomic_DNA"/>
</dbReference>
<dbReference type="Proteomes" id="UP000777438">
    <property type="component" value="Unassembled WGS sequence"/>
</dbReference>
<evidence type="ECO:0000313" key="9">
    <source>
        <dbReference type="Proteomes" id="UP000777438"/>
    </source>
</evidence>
<dbReference type="GO" id="GO:0016020">
    <property type="term" value="C:membrane"/>
    <property type="evidence" value="ECO:0007669"/>
    <property type="project" value="UniProtKB-SubCell"/>
</dbReference>
<protein>
    <recommendedName>
        <fullName evidence="7">Rhodopsin domain-containing protein</fullName>
    </recommendedName>
</protein>
<comment type="similarity">
    <text evidence="5">Belongs to the SAT4 family.</text>
</comment>
<keyword evidence="4 6" id="KW-0472">Membrane</keyword>
<dbReference type="OrthoDB" id="5401779at2759"/>
<feature type="transmembrane region" description="Helical" evidence="6">
    <location>
        <begin position="72"/>
        <end position="96"/>
    </location>
</feature>
<dbReference type="AlphaFoldDB" id="A0A9P8VXB2"/>
<accession>A0A9P8VXB2</accession>
<feature type="transmembrane region" description="Helical" evidence="6">
    <location>
        <begin position="37"/>
        <end position="60"/>
    </location>
</feature>
<feature type="transmembrane region" description="Helical" evidence="6">
    <location>
        <begin position="232"/>
        <end position="257"/>
    </location>
</feature>
<dbReference type="PANTHER" id="PTHR33048">
    <property type="entry name" value="PTH11-LIKE INTEGRAL MEMBRANE PROTEIN (AFU_ORTHOLOGUE AFUA_5G11245)"/>
    <property type="match status" value="1"/>
</dbReference>
<evidence type="ECO:0000313" key="8">
    <source>
        <dbReference type="EMBL" id="KAH6877135.1"/>
    </source>
</evidence>
<keyword evidence="2 6" id="KW-0812">Transmembrane</keyword>
<evidence type="ECO:0000256" key="6">
    <source>
        <dbReference type="SAM" id="Phobius"/>
    </source>
</evidence>
<gene>
    <name evidence="8" type="ORF">B0T10DRAFT_413799</name>
</gene>
<evidence type="ECO:0000256" key="2">
    <source>
        <dbReference type="ARBA" id="ARBA00022692"/>
    </source>
</evidence>
<comment type="subcellular location">
    <subcellularLocation>
        <location evidence="1">Membrane</location>
        <topology evidence="1">Multi-pass membrane protein</topology>
    </subcellularLocation>
</comment>
<feature type="domain" description="Rhodopsin" evidence="7">
    <location>
        <begin position="59"/>
        <end position="293"/>
    </location>
</feature>
<dbReference type="PANTHER" id="PTHR33048:SF124">
    <property type="entry name" value="INTEGRAL MEMBRANE PROTEIN"/>
    <property type="match status" value="1"/>
</dbReference>
<sequence length="437" mass="48560">MVVNGTYPTINGVPVFFTPPDGYGHVDFEHPRRKNDIAAYTSAALGIFLALLFYGQFLYVKLRLLRKADAETACLTASWIFSIAVQVILIRSFYLRLMGLHVWEMKLDQFDESNKIMVLTPILYAVETGFAKASLVLFYHKLSPQKLWKWSVYAVFFLVVGYNTAIFFAIIFACKPLSKNFKASMEGGTCINRPAIYIATAALGILTDLVLLVMPIPMIMKLQMPSRQKAGLILLFTIGSATLVTSIVRMVLLLPILKDGDVTWAISGAVVWIFVESNLLIICASLTTLRRFFIHVAPKLIGERGSSARYNLSGSAGGYRHPFKTIGSNAARRRVDKFGMTVDEQAGFDLQTIGHAEPTETAVVGKCKDKSEGVISRHLRRQESVNKFGDGSSEVQILDQSSAASDDVDVERAILQTTTVTVKYEDRQENQPQPPRK</sequence>
<keyword evidence="3 6" id="KW-1133">Transmembrane helix</keyword>
<feature type="transmembrane region" description="Helical" evidence="6">
    <location>
        <begin position="269"/>
        <end position="289"/>
    </location>
</feature>
<feature type="transmembrane region" description="Helical" evidence="6">
    <location>
        <begin position="116"/>
        <end position="138"/>
    </location>
</feature>
<evidence type="ECO:0000256" key="1">
    <source>
        <dbReference type="ARBA" id="ARBA00004141"/>
    </source>
</evidence>
<name>A0A9P8VXB2_9HYPO</name>
<feature type="transmembrane region" description="Helical" evidence="6">
    <location>
        <begin position="150"/>
        <end position="174"/>
    </location>
</feature>
<proteinExistence type="inferred from homology"/>
<evidence type="ECO:0000256" key="3">
    <source>
        <dbReference type="ARBA" id="ARBA00022989"/>
    </source>
</evidence>
<evidence type="ECO:0000256" key="4">
    <source>
        <dbReference type="ARBA" id="ARBA00023136"/>
    </source>
</evidence>
<feature type="transmembrane region" description="Helical" evidence="6">
    <location>
        <begin position="194"/>
        <end position="220"/>
    </location>
</feature>
<keyword evidence="9" id="KW-1185">Reference proteome</keyword>
<dbReference type="InterPro" id="IPR052337">
    <property type="entry name" value="SAT4-like"/>
</dbReference>
<comment type="caution">
    <text evidence="8">The sequence shown here is derived from an EMBL/GenBank/DDBJ whole genome shotgun (WGS) entry which is preliminary data.</text>
</comment>
<dbReference type="InterPro" id="IPR049326">
    <property type="entry name" value="Rhodopsin_dom_fungi"/>
</dbReference>
<organism evidence="8 9">
    <name type="scientific">Thelonectria olida</name>
    <dbReference type="NCBI Taxonomy" id="1576542"/>
    <lineage>
        <taxon>Eukaryota</taxon>
        <taxon>Fungi</taxon>
        <taxon>Dikarya</taxon>
        <taxon>Ascomycota</taxon>
        <taxon>Pezizomycotina</taxon>
        <taxon>Sordariomycetes</taxon>
        <taxon>Hypocreomycetidae</taxon>
        <taxon>Hypocreales</taxon>
        <taxon>Nectriaceae</taxon>
        <taxon>Thelonectria</taxon>
    </lineage>
</organism>
<reference evidence="8 9" key="1">
    <citation type="journal article" date="2021" name="Nat. Commun.">
        <title>Genetic determinants of endophytism in the Arabidopsis root mycobiome.</title>
        <authorList>
            <person name="Mesny F."/>
            <person name="Miyauchi S."/>
            <person name="Thiergart T."/>
            <person name="Pickel B."/>
            <person name="Atanasova L."/>
            <person name="Karlsson M."/>
            <person name="Huettel B."/>
            <person name="Barry K.W."/>
            <person name="Haridas S."/>
            <person name="Chen C."/>
            <person name="Bauer D."/>
            <person name="Andreopoulos W."/>
            <person name="Pangilinan J."/>
            <person name="LaButti K."/>
            <person name="Riley R."/>
            <person name="Lipzen A."/>
            <person name="Clum A."/>
            <person name="Drula E."/>
            <person name="Henrissat B."/>
            <person name="Kohler A."/>
            <person name="Grigoriev I.V."/>
            <person name="Martin F.M."/>
            <person name="Hacquard S."/>
        </authorList>
    </citation>
    <scope>NUCLEOTIDE SEQUENCE [LARGE SCALE GENOMIC DNA]</scope>
    <source>
        <strain evidence="8 9">MPI-CAGE-CH-0241</strain>
    </source>
</reference>
<evidence type="ECO:0000259" key="7">
    <source>
        <dbReference type="Pfam" id="PF20684"/>
    </source>
</evidence>